<dbReference type="Pfam" id="PF00136">
    <property type="entry name" value="DNA_pol_B"/>
    <property type="match status" value="1"/>
</dbReference>
<dbReference type="Pfam" id="PF03104">
    <property type="entry name" value="DNA_pol_B_exo1"/>
    <property type="match status" value="1"/>
</dbReference>
<gene>
    <name evidence="10" type="ORF">METZ01_LOCUS59595</name>
</gene>
<evidence type="ECO:0000256" key="6">
    <source>
        <dbReference type="ARBA" id="ARBA00023125"/>
    </source>
</evidence>
<dbReference type="GO" id="GO:0006261">
    <property type="term" value="P:DNA-templated DNA replication"/>
    <property type="evidence" value="ECO:0007669"/>
    <property type="project" value="TreeGrafter"/>
</dbReference>
<keyword evidence="5" id="KW-0239">DNA-directed DNA polymerase</keyword>
<dbReference type="SUPFAM" id="SSF53098">
    <property type="entry name" value="Ribonuclease H-like"/>
    <property type="match status" value="1"/>
</dbReference>
<dbReference type="InterPro" id="IPR042087">
    <property type="entry name" value="DNA_pol_B_thumb"/>
</dbReference>
<sequence>VQWEEDACIVSGDNRAWQYEGESRTVIELWCRSKAGHSTLLLVNGLRPYVEISDARTGEQSAKAPLPLDSVSAIREVQGEPEPIGHKLSQDGITRPHYRVYVKDTTKVRSVRKGLSEAGWRASSADILFVQRLLLDLDLGPHIRASGEVLWTGDRAPNDAKTADSTDPDMAESRIKDAGGSGIYPVDMILSCNISGLERTEPFPAPFVTLSFDLETSIANNWILCAAAVVDRTGERTEYPIVGEENEIMEKLTQIVRSEDPDFITGYNIDNFDLPRMEERSEYIDTESEMARASLLGWGRVPMNETETKRGWRRPGRIFPNREQNRVWTIKGRIPLDAWWQARQTLRPQRESLRYVSRLLWPNDEDMQKMDIDASRMDEEWAARPDEVLEYCVRDSALPIDILGKMKSVARKEALASVSLTTVETAATSTTSRWIDSLVIRLADREGVAVPTTNAGPRKRDQIAGGYVHEVDSGMEPWIVVLDFKSMYPSIMIANNICSTTLVRDGAEDDSHSVSPTSGTRYISKDVRVGLVPRLLEDLMASRDRHKTALAKARKEGDEAEAFLQDQLQYAVKILMNSFYGVFASSFYRFTHPDIGASITEWARHNIREIIGILENEGNTVVYSDTDSIFVKTPVEEGAPTRRPQGRSDDFESWERARNQSLGFGEELAERFTREGAELEFETALSAFFSHGAKKRYVGRVVWPREEMLIRGYEVRRTDSFQLLSSTMEEMFEMILDGATLAAVDMTKSRIDSVREGEVDAAQLVISRSCKGRWDSRRGEWSFDVYANEDGLPYVRAAKERIARGLQFTPGMKVGYVVTNAKKSPMQVSAWLVDEIGDEPPDYDREYYAGRLAKSLGRITEAFGWKEQELLRGSRQSSLLDF</sequence>
<dbReference type="PANTHER" id="PTHR10322">
    <property type="entry name" value="DNA POLYMERASE CATALYTIC SUBUNIT"/>
    <property type="match status" value="1"/>
</dbReference>
<accession>A0A381STV2</accession>
<reference evidence="10" key="1">
    <citation type="submission" date="2018-05" db="EMBL/GenBank/DDBJ databases">
        <authorList>
            <person name="Lanie J.A."/>
            <person name="Ng W.-L."/>
            <person name="Kazmierczak K.M."/>
            <person name="Andrzejewski T.M."/>
            <person name="Davidsen T.M."/>
            <person name="Wayne K.J."/>
            <person name="Tettelin H."/>
            <person name="Glass J.I."/>
            <person name="Rusch D."/>
            <person name="Podicherti R."/>
            <person name="Tsui H.-C.T."/>
            <person name="Winkler M.E."/>
        </authorList>
    </citation>
    <scope>NUCLEOTIDE SEQUENCE</scope>
</reference>
<dbReference type="AlphaFoldDB" id="A0A381STV2"/>
<organism evidence="10">
    <name type="scientific">marine metagenome</name>
    <dbReference type="NCBI Taxonomy" id="408172"/>
    <lineage>
        <taxon>unclassified sequences</taxon>
        <taxon>metagenomes</taxon>
        <taxon>ecological metagenomes</taxon>
    </lineage>
</organism>
<evidence type="ECO:0000256" key="4">
    <source>
        <dbReference type="ARBA" id="ARBA00022695"/>
    </source>
</evidence>
<dbReference type="GO" id="GO:0003887">
    <property type="term" value="F:DNA-directed DNA polymerase activity"/>
    <property type="evidence" value="ECO:0007669"/>
    <property type="project" value="UniProtKB-KW"/>
</dbReference>
<evidence type="ECO:0000256" key="7">
    <source>
        <dbReference type="ARBA" id="ARBA00049244"/>
    </source>
</evidence>
<dbReference type="InterPro" id="IPR043502">
    <property type="entry name" value="DNA/RNA_pol_sf"/>
</dbReference>
<feature type="domain" description="DNA-directed DNA polymerase family B multifunctional" evidence="8">
    <location>
        <begin position="427"/>
        <end position="637"/>
    </location>
</feature>
<dbReference type="EMBL" id="UINC01003486">
    <property type="protein sequence ID" value="SVA06741.1"/>
    <property type="molecule type" value="Genomic_DNA"/>
</dbReference>
<dbReference type="InterPro" id="IPR006134">
    <property type="entry name" value="DNA-dir_DNA_pol_B_multi_dom"/>
</dbReference>
<dbReference type="InterPro" id="IPR006172">
    <property type="entry name" value="DNA-dir_DNA_pol_B"/>
</dbReference>
<keyword evidence="4" id="KW-0548">Nucleotidyltransferase</keyword>
<feature type="non-terminal residue" evidence="10">
    <location>
        <position position="1"/>
    </location>
</feature>
<dbReference type="SUPFAM" id="SSF56672">
    <property type="entry name" value="DNA/RNA polymerases"/>
    <property type="match status" value="1"/>
</dbReference>
<dbReference type="PROSITE" id="PS00116">
    <property type="entry name" value="DNA_POLYMERASE_B"/>
    <property type="match status" value="1"/>
</dbReference>
<dbReference type="PRINTS" id="PR00106">
    <property type="entry name" value="DNAPOLB"/>
</dbReference>
<dbReference type="InterPro" id="IPR017964">
    <property type="entry name" value="DNA-dir_DNA_pol_B_CS"/>
</dbReference>
<dbReference type="Gene3D" id="3.90.1600.10">
    <property type="entry name" value="Palm domain of DNA polymerase"/>
    <property type="match status" value="1"/>
</dbReference>
<dbReference type="PANTHER" id="PTHR10322:SF23">
    <property type="entry name" value="DNA POLYMERASE DELTA CATALYTIC SUBUNIT"/>
    <property type="match status" value="1"/>
</dbReference>
<evidence type="ECO:0000313" key="10">
    <source>
        <dbReference type="EMBL" id="SVA06741.1"/>
    </source>
</evidence>
<keyword evidence="6" id="KW-0238">DNA-binding</keyword>
<dbReference type="InterPro" id="IPR050240">
    <property type="entry name" value="DNA_pol_type-B"/>
</dbReference>
<evidence type="ECO:0000259" key="8">
    <source>
        <dbReference type="Pfam" id="PF00136"/>
    </source>
</evidence>
<dbReference type="Gene3D" id="3.30.342.10">
    <property type="entry name" value="DNA Polymerase, chain B, domain 1"/>
    <property type="match status" value="1"/>
</dbReference>
<evidence type="ECO:0000256" key="5">
    <source>
        <dbReference type="ARBA" id="ARBA00022932"/>
    </source>
</evidence>
<dbReference type="CDD" id="cd00145">
    <property type="entry name" value="POLBc"/>
    <property type="match status" value="1"/>
</dbReference>
<dbReference type="GO" id="GO:0003677">
    <property type="term" value="F:DNA binding"/>
    <property type="evidence" value="ECO:0007669"/>
    <property type="project" value="UniProtKB-KW"/>
</dbReference>
<evidence type="ECO:0000256" key="3">
    <source>
        <dbReference type="ARBA" id="ARBA00022679"/>
    </source>
</evidence>
<evidence type="ECO:0000259" key="9">
    <source>
        <dbReference type="Pfam" id="PF03104"/>
    </source>
</evidence>
<proteinExistence type="inferred from homology"/>
<keyword evidence="3" id="KW-0808">Transferase</keyword>
<feature type="domain" description="DNA-directed DNA polymerase family B exonuclease" evidence="9">
    <location>
        <begin position="243"/>
        <end position="355"/>
    </location>
</feature>
<dbReference type="EC" id="2.7.7.7" evidence="2"/>
<name>A0A381STV2_9ZZZZ</name>
<dbReference type="InterPro" id="IPR006133">
    <property type="entry name" value="DNA-dir_DNA_pol_B_exonuc"/>
</dbReference>
<dbReference type="GO" id="GO:0000166">
    <property type="term" value="F:nucleotide binding"/>
    <property type="evidence" value="ECO:0007669"/>
    <property type="project" value="InterPro"/>
</dbReference>
<evidence type="ECO:0000256" key="2">
    <source>
        <dbReference type="ARBA" id="ARBA00012417"/>
    </source>
</evidence>
<evidence type="ECO:0000256" key="1">
    <source>
        <dbReference type="ARBA" id="ARBA00005755"/>
    </source>
</evidence>
<dbReference type="InterPro" id="IPR036397">
    <property type="entry name" value="RNaseH_sf"/>
</dbReference>
<dbReference type="SMART" id="SM00486">
    <property type="entry name" value="POLBc"/>
    <property type="match status" value="1"/>
</dbReference>
<dbReference type="InterPro" id="IPR023211">
    <property type="entry name" value="DNA_pol_palm_dom_sf"/>
</dbReference>
<comment type="catalytic activity">
    <reaction evidence="7">
        <text>DNA(n) + a 2'-deoxyribonucleoside 5'-triphosphate = DNA(n+1) + diphosphate</text>
        <dbReference type="Rhea" id="RHEA:22508"/>
        <dbReference type="Rhea" id="RHEA-COMP:17339"/>
        <dbReference type="Rhea" id="RHEA-COMP:17340"/>
        <dbReference type="ChEBI" id="CHEBI:33019"/>
        <dbReference type="ChEBI" id="CHEBI:61560"/>
        <dbReference type="ChEBI" id="CHEBI:173112"/>
        <dbReference type="EC" id="2.7.7.7"/>
    </reaction>
</comment>
<protein>
    <recommendedName>
        <fullName evidence="2">DNA-directed DNA polymerase</fullName>
        <ecNumber evidence="2">2.7.7.7</ecNumber>
    </recommendedName>
</protein>
<dbReference type="Gene3D" id="1.10.287.690">
    <property type="entry name" value="Helix hairpin bin"/>
    <property type="match status" value="1"/>
</dbReference>
<dbReference type="InterPro" id="IPR012337">
    <property type="entry name" value="RNaseH-like_sf"/>
</dbReference>
<comment type="similarity">
    <text evidence="1">Belongs to the DNA polymerase type-B family.</text>
</comment>
<dbReference type="Gene3D" id="1.10.132.60">
    <property type="entry name" value="DNA polymerase family B, C-terminal domain"/>
    <property type="match status" value="1"/>
</dbReference>
<dbReference type="Gene3D" id="3.30.420.10">
    <property type="entry name" value="Ribonuclease H-like superfamily/Ribonuclease H"/>
    <property type="match status" value="1"/>
</dbReference>